<dbReference type="RefSeq" id="WP_052791167.1">
    <property type="nucleotide sequence ID" value="NZ_JBHDYT010000003.1"/>
</dbReference>
<dbReference type="EMBL" id="KM406416">
    <property type="protein sequence ID" value="AIW55231.1"/>
    <property type="molecule type" value="Genomic_DNA"/>
</dbReference>
<feature type="transmembrane region" description="Helical" evidence="1">
    <location>
        <begin position="6"/>
        <end position="24"/>
    </location>
</feature>
<dbReference type="AlphaFoldDB" id="A0A0A0UUN9"/>
<keyword evidence="1" id="KW-0472">Membrane</keyword>
<evidence type="ECO:0000313" key="2">
    <source>
        <dbReference type="EMBL" id="AIW55231.1"/>
    </source>
</evidence>
<geneLocation type="plasmid" evidence="2">
    <name>megaplasmid pMP7017</name>
</geneLocation>
<keyword evidence="1" id="KW-1133">Transmembrane helix</keyword>
<evidence type="ECO:0000256" key="1">
    <source>
        <dbReference type="SAM" id="Phobius"/>
    </source>
</evidence>
<gene>
    <name evidence="2" type="ORF">B7017_p0182</name>
</gene>
<feature type="transmembrane region" description="Helical" evidence="1">
    <location>
        <begin position="31"/>
        <end position="52"/>
    </location>
</feature>
<accession>A0A0A0UUN9</accession>
<reference evidence="2" key="1">
    <citation type="journal article" date="2015" name="Appl. Environ. Microbiol.">
        <title>Discovery of a conjugative megaplasmid in Bifidobacterium breve.</title>
        <authorList>
            <person name="Bottacini F."/>
            <person name="O'Connell Motherway M."/>
            <person name="Casey E."/>
            <person name="McDonnell B."/>
            <person name="Mahony J."/>
            <person name="Ventura M."/>
            <person name="van Sinderen D."/>
        </authorList>
    </citation>
    <scope>NUCLEOTIDE SEQUENCE</scope>
    <source>
        <strain evidence="2">JCM 7017</strain>
        <plasmid evidence="2">megaplasmid pMP7017</plasmid>
    </source>
</reference>
<name>A0A0A0UUN9_BIFBR</name>
<keyword evidence="1" id="KW-0812">Transmembrane</keyword>
<protein>
    <submittedName>
        <fullName evidence="2">Uncharacterized protein</fullName>
    </submittedName>
</protein>
<sequence>MHNNTFTQNANMTLISLCLISGIFMWHTTGLLMAILSITFPLSACLLIMHIYSGWERSANLTNNEEAGE</sequence>
<organism evidence="2">
    <name type="scientific">Bifidobacterium breve</name>
    <dbReference type="NCBI Taxonomy" id="1685"/>
    <lineage>
        <taxon>Bacteria</taxon>
        <taxon>Bacillati</taxon>
        <taxon>Actinomycetota</taxon>
        <taxon>Actinomycetes</taxon>
        <taxon>Bifidobacteriales</taxon>
        <taxon>Bifidobacteriaceae</taxon>
        <taxon>Bifidobacterium</taxon>
    </lineage>
</organism>
<keyword evidence="2" id="KW-0614">Plasmid</keyword>
<proteinExistence type="predicted"/>